<keyword evidence="4" id="KW-1185">Reference proteome</keyword>
<dbReference type="EMBL" id="RWIS01000004">
    <property type="protein sequence ID" value="RSK34477.1"/>
    <property type="molecule type" value="Genomic_DNA"/>
</dbReference>
<name>A0A3R9M7M4_9BACT</name>
<dbReference type="InterPro" id="IPR010982">
    <property type="entry name" value="Lambda_DNA-bd_dom_sf"/>
</dbReference>
<dbReference type="SMART" id="SM00530">
    <property type="entry name" value="HTH_XRE"/>
    <property type="match status" value="1"/>
</dbReference>
<proteinExistence type="predicted"/>
<dbReference type="OrthoDB" id="1034290at2"/>
<dbReference type="Proteomes" id="UP000280066">
    <property type="component" value="Unassembled WGS sequence"/>
</dbReference>
<evidence type="ECO:0000313" key="3">
    <source>
        <dbReference type="EMBL" id="RSK34477.1"/>
    </source>
</evidence>
<feature type="compositionally biased region" description="Low complexity" evidence="1">
    <location>
        <begin position="95"/>
        <end position="105"/>
    </location>
</feature>
<comment type="caution">
    <text evidence="3">The sequence shown here is derived from an EMBL/GenBank/DDBJ whole genome shotgun (WGS) entry which is preliminary data.</text>
</comment>
<protein>
    <submittedName>
        <fullName evidence="3">Helix-turn-helix domain-containing protein</fullName>
    </submittedName>
</protein>
<accession>A0A3R9M7M4</accession>
<gene>
    <name evidence="3" type="ORF">EI290_07555</name>
</gene>
<dbReference type="GO" id="GO:0003677">
    <property type="term" value="F:DNA binding"/>
    <property type="evidence" value="ECO:0007669"/>
    <property type="project" value="InterPro"/>
</dbReference>
<reference evidence="3 4" key="1">
    <citation type="submission" date="2018-12" db="EMBL/GenBank/DDBJ databases">
        <authorList>
            <person name="Feng G."/>
            <person name="Zhu H."/>
        </authorList>
    </citation>
    <scope>NUCLEOTIDE SEQUENCE [LARGE SCALE GENOMIC DNA]</scope>
    <source>
        <strain evidence="3 4">9PBR-2</strain>
    </source>
</reference>
<evidence type="ECO:0000259" key="2">
    <source>
        <dbReference type="PROSITE" id="PS50943"/>
    </source>
</evidence>
<dbReference type="RefSeq" id="WP_125428332.1">
    <property type="nucleotide sequence ID" value="NZ_RWIS01000004.1"/>
</dbReference>
<evidence type="ECO:0000256" key="1">
    <source>
        <dbReference type="SAM" id="MobiDB-lite"/>
    </source>
</evidence>
<sequence>MLERIRQLLTARQLSPSQFADAVGVARPIISHILSGRNKPSLEVVQKILAAFPDLSVNWLLLGAGDMQASSEEPEPAATKSKLAAAPPKPPKQPAAPVSAAPSSSERTAATEIAQAPPKEAAVVSAEHAAVAVAPAYSPASAMAPLEAAPAITSTAAASHAEGSQGIPLAALAEPGKRIRRIVIFYQDGTFSDYQPEPGS</sequence>
<dbReference type="SUPFAM" id="SSF47413">
    <property type="entry name" value="lambda repressor-like DNA-binding domains"/>
    <property type="match status" value="1"/>
</dbReference>
<dbReference type="Gene3D" id="1.10.260.40">
    <property type="entry name" value="lambda repressor-like DNA-binding domains"/>
    <property type="match status" value="1"/>
</dbReference>
<dbReference type="AlphaFoldDB" id="A0A3R9M7M4"/>
<dbReference type="InterPro" id="IPR001387">
    <property type="entry name" value="Cro/C1-type_HTH"/>
</dbReference>
<organism evidence="3 4">
    <name type="scientific">Hymenobacter metallilatus</name>
    <dbReference type="NCBI Taxonomy" id="2493666"/>
    <lineage>
        <taxon>Bacteria</taxon>
        <taxon>Pseudomonadati</taxon>
        <taxon>Bacteroidota</taxon>
        <taxon>Cytophagia</taxon>
        <taxon>Cytophagales</taxon>
        <taxon>Hymenobacteraceae</taxon>
        <taxon>Hymenobacter</taxon>
    </lineage>
</organism>
<dbReference type="Pfam" id="PF01381">
    <property type="entry name" value="HTH_3"/>
    <property type="match status" value="1"/>
</dbReference>
<dbReference type="CDD" id="cd00093">
    <property type="entry name" value="HTH_XRE"/>
    <property type="match status" value="1"/>
</dbReference>
<dbReference type="PROSITE" id="PS50943">
    <property type="entry name" value="HTH_CROC1"/>
    <property type="match status" value="1"/>
</dbReference>
<feature type="domain" description="HTH cro/C1-type" evidence="2">
    <location>
        <begin position="5"/>
        <end position="60"/>
    </location>
</feature>
<feature type="region of interest" description="Disordered" evidence="1">
    <location>
        <begin position="70"/>
        <end position="116"/>
    </location>
</feature>
<evidence type="ECO:0000313" key="4">
    <source>
        <dbReference type="Proteomes" id="UP000280066"/>
    </source>
</evidence>
<feature type="compositionally biased region" description="Low complexity" evidence="1">
    <location>
        <begin position="76"/>
        <end position="86"/>
    </location>
</feature>